<name>A0A9Q4PW83_9EURY</name>
<dbReference type="RefSeq" id="WP_274923757.1">
    <property type="nucleotide sequence ID" value="NZ_JAKELO010000002.1"/>
</dbReference>
<keyword evidence="2" id="KW-1185">Reference proteome</keyword>
<protein>
    <submittedName>
        <fullName evidence="1">Uncharacterized protein</fullName>
    </submittedName>
</protein>
<proteinExistence type="predicted"/>
<evidence type="ECO:0000313" key="1">
    <source>
        <dbReference type="EMBL" id="MDE4907091.1"/>
    </source>
</evidence>
<dbReference type="Proteomes" id="UP001143747">
    <property type="component" value="Unassembled WGS sequence"/>
</dbReference>
<evidence type="ECO:0000313" key="2">
    <source>
        <dbReference type="Proteomes" id="UP001143747"/>
    </source>
</evidence>
<organism evidence="1 2">
    <name type="scientific">Methanogenium marinum</name>
    <dbReference type="NCBI Taxonomy" id="348610"/>
    <lineage>
        <taxon>Archaea</taxon>
        <taxon>Methanobacteriati</taxon>
        <taxon>Methanobacteriota</taxon>
        <taxon>Stenosarchaea group</taxon>
        <taxon>Methanomicrobia</taxon>
        <taxon>Methanomicrobiales</taxon>
        <taxon>Methanomicrobiaceae</taxon>
        <taxon>Methanogenium</taxon>
    </lineage>
</organism>
<dbReference type="AlphaFoldDB" id="A0A9Q4PW83"/>
<sequence>MAQDEKLGDAIRYEKIENLRQDLYSYIDNNSEKITINLPVFFAHIVSALDNGFPDIDSSKYDEFIDSIAYRVMTKGSQKDSKQNIERIMKTAIRSKRSSGKASLRILGGLQLLSSGYFQDAITYFADYWKHDARIGFYIAYCYYSISKSKKGDEKSELSRQNKETELAAREQLLEMVRVTPPLYRLKPLDICDDENVDNAFWFMIKMTHWWFPNERWFIQVGLEKAKKDKNEAKRVELLNIATVKFYNDLDFLRESFNFRLEQGDGVGANGIVKQMMQQYPDSIEPIYYGLKLSLIATGKTSYTQYRSMAAGKGMPVYLIQILDWAFYVLKEQEKESVAQFRELSRRFNSLSYFFIPLDYIVQDIFSDDKEKSKRAHMIFMDSIDLYAKKVMKIHT</sequence>
<accession>A0A9Q4PW83</accession>
<dbReference type="EMBL" id="JAKELO010000002">
    <property type="protein sequence ID" value="MDE4907091.1"/>
    <property type="molecule type" value="Genomic_DNA"/>
</dbReference>
<comment type="caution">
    <text evidence="1">The sequence shown here is derived from an EMBL/GenBank/DDBJ whole genome shotgun (WGS) entry which is preliminary data.</text>
</comment>
<reference evidence="1" key="1">
    <citation type="submission" date="2022-01" db="EMBL/GenBank/DDBJ databases">
        <title>Draft genome of Methanogenium marinum DSM 15558.</title>
        <authorList>
            <person name="Chen S.-C."/>
            <person name="You Y.-T."/>
        </authorList>
    </citation>
    <scope>NUCLEOTIDE SEQUENCE</scope>
    <source>
        <strain evidence="1">DSM 15558</strain>
    </source>
</reference>
<gene>
    <name evidence="1" type="ORF">L0665_00415</name>
</gene>